<keyword evidence="2" id="KW-1185">Reference proteome</keyword>
<evidence type="ECO:0000313" key="1">
    <source>
        <dbReference type="EMBL" id="GLI00255.1"/>
    </source>
</evidence>
<evidence type="ECO:0008006" key="3">
    <source>
        <dbReference type="Google" id="ProtNLM"/>
    </source>
</evidence>
<organism evidence="1 2">
    <name type="scientific">Phytohabitans aurantiacus</name>
    <dbReference type="NCBI Taxonomy" id="3016789"/>
    <lineage>
        <taxon>Bacteria</taxon>
        <taxon>Bacillati</taxon>
        <taxon>Actinomycetota</taxon>
        <taxon>Actinomycetes</taxon>
        <taxon>Micromonosporales</taxon>
        <taxon>Micromonosporaceae</taxon>
    </lineage>
</organism>
<gene>
    <name evidence="1" type="ORF">Pa4123_55310</name>
</gene>
<comment type="caution">
    <text evidence="1">The sequence shown here is derived from an EMBL/GenBank/DDBJ whole genome shotgun (WGS) entry which is preliminary data.</text>
</comment>
<sequence>MKTSYCSTPDTFICTGTGGRGTGSWPTSRLGYAILEADLALVMLTRLDELHRRRAGDVHALLDLVASAAMAPAVRPQARLSPAVDSVTAGDEGR</sequence>
<dbReference type="EMBL" id="BSDI01000031">
    <property type="protein sequence ID" value="GLI00255.1"/>
    <property type="molecule type" value="Genomic_DNA"/>
</dbReference>
<protein>
    <recommendedName>
        <fullName evidence="3">Resolvase/invertase-type recombinase catalytic domain-containing protein</fullName>
    </recommendedName>
</protein>
<proteinExistence type="predicted"/>
<reference evidence="1" key="1">
    <citation type="submission" date="2022-12" db="EMBL/GenBank/DDBJ databases">
        <title>New Phytohabitans aurantiacus sp. RD004123 nov., an actinomycete isolated from soil.</title>
        <authorList>
            <person name="Triningsih D.W."/>
            <person name="Harunari E."/>
            <person name="Igarashi Y."/>
        </authorList>
    </citation>
    <scope>NUCLEOTIDE SEQUENCE</scope>
    <source>
        <strain evidence="1">RD004123</strain>
    </source>
</reference>
<accession>A0ABQ5R0N6</accession>
<name>A0ABQ5R0N6_9ACTN</name>
<evidence type="ECO:0000313" key="2">
    <source>
        <dbReference type="Proteomes" id="UP001144280"/>
    </source>
</evidence>
<dbReference type="Proteomes" id="UP001144280">
    <property type="component" value="Unassembled WGS sequence"/>
</dbReference>